<keyword evidence="5" id="KW-1003">Cell membrane</keyword>
<keyword evidence="13" id="KW-1015">Disulfide bond</keyword>
<dbReference type="AlphaFoldDB" id="A0A8C4SDH1"/>
<proteinExistence type="inferred from homology"/>
<dbReference type="InterPro" id="IPR055356">
    <property type="entry name" value="ZP-N"/>
</dbReference>
<keyword evidence="10 17" id="KW-0732">Signal</keyword>
<dbReference type="Ensembl" id="ENSECRT00000014994.1">
    <property type="protein sequence ID" value="ENSECRP00000014734.1"/>
    <property type="gene ID" value="ENSECRG00000009829.1"/>
</dbReference>
<protein>
    <recommendedName>
        <fullName evidence="4">Zona pellucida sperm-binding protein 3</fullName>
    </recommendedName>
    <alternativeName>
        <fullName evidence="15">Zona pellucida glycoprotein 3</fullName>
    </alternativeName>
</protein>
<dbReference type="Pfam" id="PF23344">
    <property type="entry name" value="ZP-N"/>
    <property type="match status" value="1"/>
</dbReference>
<dbReference type="InterPro" id="IPR048290">
    <property type="entry name" value="ZP_chr"/>
</dbReference>
<keyword evidence="6" id="KW-0964">Secreted</keyword>
<evidence type="ECO:0000256" key="10">
    <source>
        <dbReference type="ARBA" id="ARBA00022729"/>
    </source>
</evidence>
<evidence type="ECO:0000259" key="18">
    <source>
        <dbReference type="PROSITE" id="PS51034"/>
    </source>
</evidence>
<name>A0A8C4SDH1_ERPCA</name>
<dbReference type="PROSITE" id="PS51034">
    <property type="entry name" value="ZP_2"/>
    <property type="match status" value="1"/>
</dbReference>
<dbReference type="RefSeq" id="XP_028654159.1">
    <property type="nucleotide sequence ID" value="XM_028798326.2"/>
</dbReference>
<dbReference type="FunFam" id="2.60.40.4100:FF:000002">
    <property type="entry name" value="Zona pellucida sperm-binding protein 3"/>
    <property type="match status" value="1"/>
</dbReference>
<evidence type="ECO:0000256" key="16">
    <source>
        <dbReference type="SAM" id="Phobius"/>
    </source>
</evidence>
<dbReference type="GO" id="GO:0031012">
    <property type="term" value="C:extracellular matrix"/>
    <property type="evidence" value="ECO:0007669"/>
    <property type="project" value="TreeGrafter"/>
</dbReference>
<dbReference type="Gene3D" id="2.60.40.4100">
    <property type="entry name" value="Zona pellucida, ZP-C domain"/>
    <property type="match status" value="1"/>
</dbReference>
<dbReference type="GO" id="GO:0035803">
    <property type="term" value="P:egg coat formation"/>
    <property type="evidence" value="ECO:0007669"/>
    <property type="project" value="TreeGrafter"/>
</dbReference>
<feature type="domain" description="ZP" evidence="18">
    <location>
        <begin position="204"/>
        <end position="461"/>
    </location>
</feature>
<feature type="chain" id="PRO_5034246097" description="Zona pellucida sperm-binding protein 3" evidence="17">
    <location>
        <begin position="25"/>
        <end position="581"/>
    </location>
</feature>
<dbReference type="FunFam" id="2.60.40.3210:FF:000001">
    <property type="entry name" value="Zona pellucida sperm-binding protein 3"/>
    <property type="match status" value="1"/>
</dbReference>
<evidence type="ECO:0000256" key="17">
    <source>
        <dbReference type="SAM" id="SignalP"/>
    </source>
</evidence>
<keyword evidence="20" id="KW-1185">Reference proteome</keyword>
<dbReference type="GeneID" id="114648965"/>
<keyword evidence="8" id="KW-0165">Cleavage on pair of basic residues</keyword>
<dbReference type="GO" id="GO:2000344">
    <property type="term" value="P:positive regulation of acrosome reaction"/>
    <property type="evidence" value="ECO:0007669"/>
    <property type="project" value="TreeGrafter"/>
</dbReference>
<evidence type="ECO:0000256" key="3">
    <source>
        <dbReference type="ARBA" id="ARBA00006735"/>
    </source>
</evidence>
<dbReference type="GeneTree" id="ENSGT01030000234567"/>
<dbReference type="GO" id="GO:0005886">
    <property type="term" value="C:plasma membrane"/>
    <property type="evidence" value="ECO:0007669"/>
    <property type="project" value="UniProtKB-SubCell"/>
</dbReference>
<dbReference type="InterPro" id="IPR001507">
    <property type="entry name" value="ZP_dom"/>
</dbReference>
<sequence length="581" mass="65701">MPIRVNMKTFFLFLFLYVLSMVSALEEPRPTEVDESLLGNVSVEGEVWVRSPVKPLLLRKTSYQFSANRSRHVQRLRLQPHFFPKDIASPKAPRFPIRPKDGMQNVAVTPLVRYRLLTPDWANRPRESLSEVGFEKSGQSARAFTKKVERQRSRVPDGVPSLKFDSVRAEEAWDPHINVLRKGIVSYPIVRHKGSALLQPVRIKCGDQTMRVEVDLAFFESGDSGQMRDVLLGPDCLPNGKSASSSRTVIFIYKHHECGSKRTVTETELIYSNFIHYKSPLNADTGAPSVKVECRYSRLTSVSTQNVKPTWKTLTSTRSSKTGFAFSFKLMSSNFVSESLSNVYYLGEFIYFQVSVDLGNHQHLKLYIDSCVATTTRHINSKPIYHIIQDYGCLVDSRTENSFSTFVSPRTNEVLRFQMKAFQFEDHPADQIFIHCHVKLSEDSSEPNEYLKSCTFNPVTEMWEELEGWSQACDCCEMRCGRTPRNKRVVGFANFSQLDTNLIVGPLQITKPNGSSNLILSSGGNHENHTLWSHIREHLEGTFNMGIIQIFAIAAAMLSALGFLIGVLCLCSLKSKPSSKT</sequence>
<dbReference type="GO" id="GO:0007339">
    <property type="term" value="P:binding of sperm to zona pellucida"/>
    <property type="evidence" value="ECO:0007669"/>
    <property type="project" value="TreeGrafter"/>
</dbReference>
<dbReference type="Gene3D" id="2.60.40.3210">
    <property type="entry name" value="Zona pellucida, ZP-N domain"/>
    <property type="match status" value="1"/>
</dbReference>
<dbReference type="PRINTS" id="PR00023">
    <property type="entry name" value="ZPELLUCIDA"/>
</dbReference>
<evidence type="ECO:0000256" key="11">
    <source>
        <dbReference type="ARBA" id="ARBA00022989"/>
    </source>
</evidence>
<organism evidence="19 20">
    <name type="scientific">Erpetoichthys calabaricus</name>
    <name type="common">Rope fish</name>
    <name type="synonym">Calamoichthys calabaricus</name>
    <dbReference type="NCBI Taxonomy" id="27687"/>
    <lineage>
        <taxon>Eukaryota</taxon>
        <taxon>Metazoa</taxon>
        <taxon>Chordata</taxon>
        <taxon>Craniata</taxon>
        <taxon>Vertebrata</taxon>
        <taxon>Euteleostomi</taxon>
        <taxon>Actinopterygii</taxon>
        <taxon>Polypteriformes</taxon>
        <taxon>Polypteridae</taxon>
        <taxon>Erpetoichthys</taxon>
    </lineage>
</organism>
<dbReference type="InterPro" id="IPR042235">
    <property type="entry name" value="ZP-C_dom"/>
</dbReference>
<dbReference type="Pfam" id="PF00100">
    <property type="entry name" value="Zona_pellucida"/>
    <property type="match status" value="1"/>
</dbReference>
<dbReference type="SMART" id="SM00241">
    <property type="entry name" value="ZP"/>
    <property type="match status" value="1"/>
</dbReference>
<dbReference type="OrthoDB" id="8880842at2759"/>
<evidence type="ECO:0000256" key="5">
    <source>
        <dbReference type="ARBA" id="ARBA00022475"/>
    </source>
</evidence>
<evidence type="ECO:0000256" key="9">
    <source>
        <dbReference type="ARBA" id="ARBA00022692"/>
    </source>
</evidence>
<comment type="subcellular location">
    <subcellularLocation>
        <location evidence="1">Cell membrane</location>
        <topology evidence="1">Single-pass type I membrane protein</topology>
    </subcellularLocation>
    <subcellularLocation>
        <location evidence="2">Secreted</location>
        <location evidence="2">Extracellular space</location>
        <location evidence="2">Extracellular matrix</location>
    </subcellularLocation>
</comment>
<evidence type="ECO:0000256" key="12">
    <source>
        <dbReference type="ARBA" id="ARBA00023136"/>
    </source>
</evidence>
<reference evidence="19" key="1">
    <citation type="submission" date="2021-06" db="EMBL/GenBank/DDBJ databases">
        <authorList>
            <consortium name="Wellcome Sanger Institute Data Sharing"/>
        </authorList>
    </citation>
    <scope>NUCLEOTIDE SEQUENCE [LARGE SCALE GENOMIC DNA]</scope>
</reference>
<feature type="signal peptide" evidence="17">
    <location>
        <begin position="1"/>
        <end position="24"/>
    </location>
</feature>
<evidence type="ECO:0000256" key="14">
    <source>
        <dbReference type="ARBA" id="ARBA00023180"/>
    </source>
</evidence>
<evidence type="ECO:0000256" key="15">
    <source>
        <dbReference type="ARBA" id="ARBA00030824"/>
    </source>
</evidence>
<evidence type="ECO:0000256" key="6">
    <source>
        <dbReference type="ARBA" id="ARBA00022525"/>
    </source>
</evidence>
<gene>
    <name evidence="19" type="primary">LOC114648965</name>
</gene>
<keyword evidence="12 16" id="KW-0472">Membrane</keyword>
<evidence type="ECO:0000256" key="8">
    <source>
        <dbReference type="ARBA" id="ARBA00022685"/>
    </source>
</evidence>
<comment type="similarity">
    <text evidence="3">Belongs to the ZP domain family. ZPC subfamily.</text>
</comment>
<keyword evidence="11 16" id="KW-1133">Transmembrane helix</keyword>
<evidence type="ECO:0000256" key="1">
    <source>
        <dbReference type="ARBA" id="ARBA00004251"/>
    </source>
</evidence>
<dbReference type="PANTHER" id="PTHR11576">
    <property type="entry name" value="ZONA PELLUCIDA SPERM-BINDING PROTEIN 3"/>
    <property type="match status" value="1"/>
</dbReference>
<dbReference type="Proteomes" id="UP000694620">
    <property type="component" value="Chromosome 3"/>
</dbReference>
<keyword evidence="9 16" id="KW-0812">Transmembrane</keyword>
<evidence type="ECO:0000256" key="13">
    <source>
        <dbReference type="ARBA" id="ARBA00023157"/>
    </source>
</evidence>
<reference evidence="19" key="3">
    <citation type="submission" date="2025-09" db="UniProtKB">
        <authorList>
            <consortium name="Ensembl"/>
        </authorList>
    </citation>
    <scope>IDENTIFICATION</scope>
</reference>
<dbReference type="InterPro" id="IPR055355">
    <property type="entry name" value="ZP-C"/>
</dbReference>
<keyword evidence="14" id="KW-0325">Glycoprotein</keyword>
<dbReference type="GO" id="GO:0032190">
    <property type="term" value="F:acrosin binding"/>
    <property type="evidence" value="ECO:0007669"/>
    <property type="project" value="TreeGrafter"/>
</dbReference>
<reference evidence="19" key="2">
    <citation type="submission" date="2025-08" db="UniProtKB">
        <authorList>
            <consortium name="Ensembl"/>
        </authorList>
    </citation>
    <scope>IDENTIFICATION</scope>
</reference>
<accession>A0A8C4SDH1</accession>
<evidence type="ECO:0000256" key="4">
    <source>
        <dbReference type="ARBA" id="ARBA00017980"/>
    </source>
</evidence>
<evidence type="ECO:0000313" key="19">
    <source>
        <dbReference type="Ensembl" id="ENSECRP00000014734.1"/>
    </source>
</evidence>
<evidence type="ECO:0000256" key="7">
    <source>
        <dbReference type="ARBA" id="ARBA00022530"/>
    </source>
</evidence>
<keyword evidence="7" id="KW-0272">Extracellular matrix</keyword>
<feature type="transmembrane region" description="Helical" evidence="16">
    <location>
        <begin position="550"/>
        <end position="573"/>
    </location>
</feature>
<evidence type="ECO:0000256" key="2">
    <source>
        <dbReference type="ARBA" id="ARBA00004498"/>
    </source>
</evidence>
<evidence type="ECO:0000313" key="20">
    <source>
        <dbReference type="Proteomes" id="UP000694620"/>
    </source>
</evidence>
<dbReference type="PANTHER" id="PTHR11576:SF2">
    <property type="entry name" value="ZONA PELLUCIDA SPERM-BINDING PROTEIN 3"/>
    <property type="match status" value="1"/>
</dbReference>